<keyword evidence="2" id="KW-1133">Transmembrane helix</keyword>
<feature type="transmembrane region" description="Helical" evidence="2">
    <location>
        <begin position="344"/>
        <end position="364"/>
    </location>
</feature>
<keyword evidence="4" id="KW-1185">Reference proteome</keyword>
<evidence type="ECO:0000256" key="2">
    <source>
        <dbReference type="SAM" id="Phobius"/>
    </source>
</evidence>
<sequence length="429" mass="46328">MHWGESRQDDDNGTTPSTPAKYNEGITHRSKVRPAGGQKRKRGNSPRSPKKNNPCSLEARLDLAKFVGDDDALMADVEGAQGCMTRSKRWEWVAGRLGEIGYSRTAEDCRNLKKWVELVKKVREIRDACEGLRKQAYWDTTTKQRRKLGKSVTCDDTLASEDLRGGGSPSGGEAGSEGVGTDAADTATKTRHTSSGKARGGDSPASMYMPSVMEESTRALCEVLDKAVGTLARASTDGSRMVATEIRAVVGAMRQGNAILETLVGVMAARGAGSGQGADDSRDTDPSTTSGSTLASAASNSDPPAKVGSFIPDDWAMLTIDIVGDIVLKLVENLADEHERRLDMVTWMAAVVNVSEVAMVWLIGLRLRRRPPIVKLVCLATWCTGLLAGVVNVGEVAMVRLTGLRIFRRPVSVRVFVSPRGTQRIWPVW</sequence>
<gene>
    <name evidence="3" type="ORF">CBR_g3064</name>
</gene>
<evidence type="ECO:0000313" key="3">
    <source>
        <dbReference type="EMBL" id="GBG68520.1"/>
    </source>
</evidence>
<feature type="compositionally biased region" description="Gly residues" evidence="1">
    <location>
        <begin position="165"/>
        <end position="178"/>
    </location>
</feature>
<dbReference type="OrthoDB" id="691673at2759"/>
<dbReference type="EMBL" id="BFEA01000101">
    <property type="protein sequence ID" value="GBG68520.1"/>
    <property type="molecule type" value="Genomic_DNA"/>
</dbReference>
<dbReference type="Proteomes" id="UP000265515">
    <property type="component" value="Unassembled WGS sequence"/>
</dbReference>
<evidence type="ECO:0008006" key="5">
    <source>
        <dbReference type="Google" id="ProtNLM"/>
    </source>
</evidence>
<keyword evidence="2" id="KW-0812">Transmembrane</keyword>
<feature type="compositionally biased region" description="Basic residues" evidence="1">
    <location>
        <begin position="28"/>
        <end position="50"/>
    </location>
</feature>
<evidence type="ECO:0000313" key="4">
    <source>
        <dbReference type="Proteomes" id="UP000265515"/>
    </source>
</evidence>
<keyword evidence="2" id="KW-0472">Membrane</keyword>
<dbReference type="AlphaFoldDB" id="A0A388KEN9"/>
<feature type="region of interest" description="Disordered" evidence="1">
    <location>
        <begin position="158"/>
        <end position="206"/>
    </location>
</feature>
<feature type="compositionally biased region" description="Basic and acidic residues" evidence="1">
    <location>
        <begin position="1"/>
        <end position="10"/>
    </location>
</feature>
<feature type="transmembrane region" description="Helical" evidence="2">
    <location>
        <begin position="376"/>
        <end position="394"/>
    </location>
</feature>
<evidence type="ECO:0000256" key="1">
    <source>
        <dbReference type="SAM" id="MobiDB-lite"/>
    </source>
</evidence>
<protein>
    <recommendedName>
        <fullName evidence="5">Myb-like domain-containing protein</fullName>
    </recommendedName>
</protein>
<name>A0A388KEN9_CHABU</name>
<proteinExistence type="predicted"/>
<organism evidence="3 4">
    <name type="scientific">Chara braunii</name>
    <name type="common">Braun's stonewort</name>
    <dbReference type="NCBI Taxonomy" id="69332"/>
    <lineage>
        <taxon>Eukaryota</taxon>
        <taxon>Viridiplantae</taxon>
        <taxon>Streptophyta</taxon>
        <taxon>Charophyceae</taxon>
        <taxon>Charales</taxon>
        <taxon>Characeae</taxon>
        <taxon>Chara</taxon>
    </lineage>
</organism>
<reference evidence="3 4" key="1">
    <citation type="journal article" date="2018" name="Cell">
        <title>The Chara Genome: Secondary Complexity and Implications for Plant Terrestrialization.</title>
        <authorList>
            <person name="Nishiyama T."/>
            <person name="Sakayama H."/>
            <person name="Vries J.D."/>
            <person name="Buschmann H."/>
            <person name="Saint-Marcoux D."/>
            <person name="Ullrich K.K."/>
            <person name="Haas F.B."/>
            <person name="Vanderstraeten L."/>
            <person name="Becker D."/>
            <person name="Lang D."/>
            <person name="Vosolsobe S."/>
            <person name="Rombauts S."/>
            <person name="Wilhelmsson P.K.I."/>
            <person name="Janitza P."/>
            <person name="Kern R."/>
            <person name="Heyl A."/>
            <person name="Rumpler F."/>
            <person name="Villalobos L.I.A.C."/>
            <person name="Clay J.M."/>
            <person name="Skokan R."/>
            <person name="Toyoda A."/>
            <person name="Suzuki Y."/>
            <person name="Kagoshima H."/>
            <person name="Schijlen E."/>
            <person name="Tajeshwar N."/>
            <person name="Catarino B."/>
            <person name="Hetherington A.J."/>
            <person name="Saltykova A."/>
            <person name="Bonnot C."/>
            <person name="Breuninger H."/>
            <person name="Symeonidi A."/>
            <person name="Radhakrishnan G.V."/>
            <person name="Van Nieuwerburgh F."/>
            <person name="Deforce D."/>
            <person name="Chang C."/>
            <person name="Karol K.G."/>
            <person name="Hedrich R."/>
            <person name="Ulvskov P."/>
            <person name="Glockner G."/>
            <person name="Delwiche C.F."/>
            <person name="Petrasek J."/>
            <person name="Van de Peer Y."/>
            <person name="Friml J."/>
            <person name="Beilby M."/>
            <person name="Dolan L."/>
            <person name="Kohara Y."/>
            <person name="Sugano S."/>
            <person name="Fujiyama A."/>
            <person name="Delaux P.-M."/>
            <person name="Quint M."/>
            <person name="TheiBen G."/>
            <person name="Hagemann M."/>
            <person name="Harholt J."/>
            <person name="Dunand C."/>
            <person name="Zachgo S."/>
            <person name="Langdale J."/>
            <person name="Maumus F."/>
            <person name="Straeten D.V.D."/>
            <person name="Gould S.B."/>
            <person name="Rensing S.A."/>
        </authorList>
    </citation>
    <scope>NUCLEOTIDE SEQUENCE [LARGE SCALE GENOMIC DNA]</scope>
    <source>
        <strain evidence="3 4">S276</strain>
    </source>
</reference>
<dbReference type="Gramene" id="GBG68520">
    <property type="protein sequence ID" value="GBG68520"/>
    <property type="gene ID" value="CBR_g3064"/>
</dbReference>
<accession>A0A388KEN9</accession>
<feature type="compositionally biased region" description="Low complexity" evidence="1">
    <location>
        <begin position="286"/>
        <end position="301"/>
    </location>
</feature>
<feature type="region of interest" description="Disordered" evidence="1">
    <location>
        <begin position="1"/>
        <end position="56"/>
    </location>
</feature>
<comment type="caution">
    <text evidence="3">The sequence shown here is derived from an EMBL/GenBank/DDBJ whole genome shotgun (WGS) entry which is preliminary data.</text>
</comment>
<feature type="region of interest" description="Disordered" evidence="1">
    <location>
        <begin position="271"/>
        <end position="305"/>
    </location>
</feature>